<accession>A0A9D0ZXB6</accession>
<dbReference type="Pfam" id="PF00370">
    <property type="entry name" value="FGGY_N"/>
    <property type="match status" value="1"/>
</dbReference>
<organism evidence="9 10">
    <name type="scientific">Candidatus Limivivens merdigallinarum</name>
    <dbReference type="NCBI Taxonomy" id="2840859"/>
    <lineage>
        <taxon>Bacteria</taxon>
        <taxon>Bacillati</taxon>
        <taxon>Bacillota</taxon>
        <taxon>Clostridia</taxon>
        <taxon>Lachnospirales</taxon>
        <taxon>Lachnospiraceae</taxon>
        <taxon>Lachnospiraceae incertae sedis</taxon>
        <taxon>Candidatus Limivivens</taxon>
    </lineage>
</organism>
<reference evidence="9" key="2">
    <citation type="journal article" date="2021" name="PeerJ">
        <title>Extensive microbial diversity within the chicken gut microbiome revealed by metagenomics and culture.</title>
        <authorList>
            <person name="Gilroy R."/>
            <person name="Ravi A."/>
            <person name="Getino M."/>
            <person name="Pursley I."/>
            <person name="Horton D.L."/>
            <person name="Alikhan N.F."/>
            <person name="Baker D."/>
            <person name="Gharbi K."/>
            <person name="Hall N."/>
            <person name="Watson M."/>
            <person name="Adriaenssens E.M."/>
            <person name="Foster-Nyarko E."/>
            <person name="Jarju S."/>
            <person name="Secka A."/>
            <person name="Antonio M."/>
            <person name="Oren A."/>
            <person name="Chaudhuri R.R."/>
            <person name="La Ragione R."/>
            <person name="Hildebrand F."/>
            <person name="Pallen M.J."/>
        </authorList>
    </citation>
    <scope>NUCLEOTIDE SEQUENCE</scope>
    <source>
        <strain evidence="9">ChiSjej3B21-11622</strain>
    </source>
</reference>
<dbReference type="AlphaFoldDB" id="A0A9D0ZXB6"/>
<dbReference type="InterPro" id="IPR018484">
    <property type="entry name" value="FGGY_N"/>
</dbReference>
<dbReference type="SUPFAM" id="SSF51182">
    <property type="entry name" value="RmlC-like cupins"/>
    <property type="match status" value="1"/>
</dbReference>
<evidence type="ECO:0000313" key="9">
    <source>
        <dbReference type="EMBL" id="HIQ97298.1"/>
    </source>
</evidence>
<dbReference type="InterPro" id="IPR018485">
    <property type="entry name" value="FGGY_C"/>
</dbReference>
<dbReference type="CDD" id="cd07010">
    <property type="entry name" value="cupin_PMI_type_I_N_bac"/>
    <property type="match status" value="1"/>
</dbReference>
<feature type="domain" description="Carbohydrate kinase FGGY C-terminal" evidence="7">
    <location>
        <begin position="244"/>
        <end position="429"/>
    </location>
</feature>
<comment type="similarity">
    <text evidence="1">Belongs to the FGGY kinase family.</text>
</comment>
<dbReference type="Gene3D" id="3.30.420.40">
    <property type="match status" value="2"/>
</dbReference>
<keyword evidence="3" id="KW-0418">Kinase</keyword>
<dbReference type="EMBL" id="DVFT01000178">
    <property type="protein sequence ID" value="HIQ97298.1"/>
    <property type="molecule type" value="Genomic_DNA"/>
</dbReference>
<name>A0A9D0ZXB6_9FIRM</name>
<evidence type="ECO:0000313" key="10">
    <source>
        <dbReference type="Proteomes" id="UP000886886"/>
    </source>
</evidence>
<dbReference type="InterPro" id="IPR043129">
    <property type="entry name" value="ATPase_NBD"/>
</dbReference>
<dbReference type="Proteomes" id="UP000886886">
    <property type="component" value="Unassembled WGS sequence"/>
</dbReference>
<feature type="domain" description="Mannose-6-phosphate isomerase cupin" evidence="8">
    <location>
        <begin position="707"/>
        <end position="774"/>
    </location>
</feature>
<evidence type="ECO:0000256" key="4">
    <source>
        <dbReference type="ARBA" id="ARBA00029741"/>
    </source>
</evidence>
<evidence type="ECO:0000256" key="5">
    <source>
        <dbReference type="ARBA" id="ARBA00030762"/>
    </source>
</evidence>
<dbReference type="PANTHER" id="PTHR43095">
    <property type="entry name" value="SUGAR KINASE"/>
    <property type="match status" value="1"/>
</dbReference>
<reference evidence="9" key="1">
    <citation type="submission" date="2020-10" db="EMBL/GenBank/DDBJ databases">
        <authorList>
            <person name="Gilroy R."/>
        </authorList>
    </citation>
    <scope>NUCLEOTIDE SEQUENCE</scope>
    <source>
        <strain evidence="9">ChiSjej3B21-11622</strain>
    </source>
</reference>
<dbReference type="InterPro" id="IPR049071">
    <property type="entry name" value="MPI_cupin_dom"/>
</dbReference>
<dbReference type="InterPro" id="IPR050406">
    <property type="entry name" value="FGGY_Carb_Kinase"/>
</dbReference>
<protein>
    <recommendedName>
        <fullName evidence="4">Phosphohexomutase</fullName>
    </recommendedName>
    <alternativeName>
        <fullName evidence="5">Phosphomannose isomerase</fullName>
    </alternativeName>
</protein>
<dbReference type="GO" id="GO:0005975">
    <property type="term" value="P:carbohydrate metabolic process"/>
    <property type="evidence" value="ECO:0007669"/>
    <property type="project" value="InterPro"/>
</dbReference>
<keyword evidence="2" id="KW-0808">Transferase</keyword>
<dbReference type="CDD" id="cd07777">
    <property type="entry name" value="ASKHA_NBD_FGGY_SHK"/>
    <property type="match status" value="1"/>
</dbReference>
<dbReference type="Pfam" id="PF02782">
    <property type="entry name" value="FGGY_C"/>
    <property type="match status" value="1"/>
</dbReference>
<comment type="caution">
    <text evidence="9">The sequence shown here is derived from an EMBL/GenBank/DDBJ whole genome shotgun (WGS) entry which is preliminary data.</text>
</comment>
<sequence>MKSVGIDVGTTTICGVVTENRDGSLLESCTWENDTWMAGEWEYEKLQDPDQILKKCREMLDYFLKKYDRVTSIGVTGQMHGILYLDGEGKAVSPLFTWQDGRGDEKDEEGISFVEKLSKRSGRSLATGFGIVTHAWLSEKGKIPVRAKVFCTIPDYVAMSLAGRKAPLIHSSMAASFGMFDVENGCYEREKLEELRIPSEYLPMLGKEQEKLGCYQGIPVSLAIGDNQASFLGAVEGSDRMLLNLGTGGQISAVGTRFERFENLECRPYIGGDFLYVGSSLCGGRAYEILKNFFGEALELFGGKEPQNLYELMNDAGQQAMRRRTRKLIVDTRFQGSRKKPDVCGKIEGIGTENFHPGELILGVLEGMCQELYEFYEELSEEIKAEKVFTVSGNAVRKNPLLQSILEEKFGMQLHLSRTREEAASGAAAFSRMEEKRRVTEPIFFEKNRVRRVYVGGALFGKLSGIEEEDGHKPEEWISSVVEAINGGEKIPGEGLSVLEGTDLTLKELLLTYPKELLGDRSDLGILVKLLDSAVRLPIQVHPDKEFSRTYFHSEHGKTELWYILDTRPDAAVFFGFRNQITREEFERAVEASREDKDAMEGLLHRIPVKKGEVYYIPAKAVHAIGQGCLILEIQEPTDFTIQPEYWCGDYLLNEEERYLGLPKETALDCFDFSLCGEKAGTLARKDPRIVREEKGLRVSKFLSSEETECFDLDLWEMEGTEASLEGSACIYMILDGEGEIRGEGYQRKIRKGEFFFLPAAACGRYELRTSGKLSFIRCIPPTS</sequence>
<dbReference type="PANTHER" id="PTHR43095:SF5">
    <property type="entry name" value="XYLULOSE KINASE"/>
    <property type="match status" value="1"/>
</dbReference>
<dbReference type="Pfam" id="PF21621">
    <property type="entry name" value="MPI_cupin_dom"/>
    <property type="match status" value="1"/>
</dbReference>
<evidence type="ECO:0000256" key="1">
    <source>
        <dbReference type="ARBA" id="ARBA00009156"/>
    </source>
</evidence>
<gene>
    <name evidence="9" type="ORF">IAB26_12130</name>
</gene>
<proteinExistence type="inferred from homology"/>
<evidence type="ECO:0000256" key="3">
    <source>
        <dbReference type="ARBA" id="ARBA00022777"/>
    </source>
</evidence>
<dbReference type="Gene3D" id="2.60.120.10">
    <property type="entry name" value="Jelly Rolls"/>
    <property type="match status" value="2"/>
</dbReference>
<evidence type="ECO:0000259" key="6">
    <source>
        <dbReference type="Pfam" id="PF00370"/>
    </source>
</evidence>
<evidence type="ECO:0000256" key="2">
    <source>
        <dbReference type="ARBA" id="ARBA00022679"/>
    </source>
</evidence>
<dbReference type="SUPFAM" id="SSF53067">
    <property type="entry name" value="Actin-like ATPase domain"/>
    <property type="match status" value="2"/>
</dbReference>
<dbReference type="GO" id="GO:0016301">
    <property type="term" value="F:kinase activity"/>
    <property type="evidence" value="ECO:0007669"/>
    <property type="project" value="UniProtKB-KW"/>
</dbReference>
<evidence type="ECO:0000259" key="8">
    <source>
        <dbReference type="Pfam" id="PF21621"/>
    </source>
</evidence>
<evidence type="ECO:0000259" key="7">
    <source>
        <dbReference type="Pfam" id="PF02782"/>
    </source>
</evidence>
<dbReference type="InterPro" id="IPR011051">
    <property type="entry name" value="RmlC_Cupin_sf"/>
</dbReference>
<dbReference type="InterPro" id="IPR014710">
    <property type="entry name" value="RmlC-like_jellyroll"/>
</dbReference>
<feature type="domain" description="Carbohydrate kinase FGGY N-terminal" evidence="6">
    <location>
        <begin position="4"/>
        <end position="233"/>
    </location>
</feature>